<sequence>MYSNQANLSYVYSTLSSMYVCNGAITHEVPAEHGPEFLQPAPCHADEQGSVRTVRRSVFCGHITGIDAGNSVMDPGRGYKSRRHGEQQSYSEVWDDCFESDPTKDFFGCLDKNEKIFQARMREILEKYNKPFEDDVLVDIESLAYITPNKSLFQDSNLKASSTQRKHPGRKEQKCEAAISVCSETFLCDEGDIYHADSTNNSQLEKESEDAVCNETFIISDENSSECHLEDPSDSQLVEFKGSSPLKHLSEMRHGKTYAANVDIILQANETSIPRAFTVQCTEENSFSFKVSPMKFRRQTCDHGNTADISQEYLGTRTAHCNASPIKVSISSHLKSFFGRHHRDGSTVVDHHSLKQKEPDEYNFGDDEDSDSSDPLDVSLADYYPSMIVCLSRLMEIPCKQQAAANIIKHYRRRIWCANKNRPDIKKAKKQICISDNAKLFPSLKPKSKKTSITFLTETNKPIPCQHRDFEESGIIEHKERRVHDGHFHAMSSQKATFPVSEQMTNTILLSKEKYLPDKPLKREFENASLSPKYVLPKFVPMDNKLIRKSTSNQYSVALLNQRQLKYDGFVPKIQVSPNKLLTKVPQRSVPVLARRHSFSTFPDKNRSMYDGAFETLYRKLLSEGSHQRSLPPNTQYPLSDTVNALINSPILNKGKRPASEDLPFSKFKRHRSATETFVLDNSNPKMYALPSQMRIVGSDLWQGSSQRWNPKEHHGQPILSLSRSPGSLSTCLYRKSPKYLETFSLPSSPVQRTSLRKLNYN</sequence>
<reference evidence="2" key="1">
    <citation type="journal article" date="2016" name="Nature">
        <title>Genome evolution in the allotetraploid frog Xenopus laevis.</title>
        <authorList>
            <person name="Session A.M."/>
            <person name="Uno Y."/>
            <person name="Kwon T."/>
            <person name="Chapman J.A."/>
            <person name="Toyoda A."/>
            <person name="Takahashi S."/>
            <person name="Fukui A."/>
            <person name="Hikosaka A."/>
            <person name="Suzuki A."/>
            <person name="Kondo M."/>
            <person name="van Heeringen S.J."/>
            <person name="Quigley I."/>
            <person name="Heinz S."/>
            <person name="Ogino H."/>
            <person name="Ochi H."/>
            <person name="Hellsten U."/>
            <person name="Lyons J.B."/>
            <person name="Simakov O."/>
            <person name="Putnam N."/>
            <person name="Stites J."/>
            <person name="Kuroki Y."/>
            <person name="Tanaka T."/>
            <person name="Michiue T."/>
            <person name="Watanabe M."/>
            <person name="Bogdanovic O."/>
            <person name="Lister R."/>
            <person name="Georgiou G."/>
            <person name="Paranjpe S.S."/>
            <person name="van Kruijsbergen I."/>
            <person name="Shu S."/>
            <person name="Carlson J."/>
            <person name="Kinoshita T."/>
            <person name="Ohta Y."/>
            <person name="Mawaribuchi S."/>
            <person name="Jenkins J."/>
            <person name="Grimwood J."/>
            <person name="Schmutz J."/>
            <person name="Mitros T."/>
            <person name="Mozaffari S.V."/>
            <person name="Suzuki Y."/>
            <person name="Haramoto Y."/>
            <person name="Yamamoto T.S."/>
            <person name="Takagi C."/>
            <person name="Heald R."/>
            <person name="Miller K."/>
            <person name="Haudenschild C."/>
            <person name="Kitzman J."/>
            <person name="Nakayama T."/>
            <person name="Izutsu Y."/>
            <person name="Robert J."/>
            <person name="Fortriede J."/>
            <person name="Burns K."/>
            <person name="Lotay V."/>
            <person name="Karimi K."/>
            <person name="Yasuoka Y."/>
            <person name="Dichmann D.S."/>
            <person name="Flajnik M.F."/>
            <person name="Houston D.W."/>
            <person name="Shendure J."/>
            <person name="DuPasquier L."/>
            <person name="Vize P.D."/>
            <person name="Zorn A.M."/>
            <person name="Ito M."/>
            <person name="Marcotte E.M."/>
            <person name="Wallingford J.B."/>
            <person name="Ito Y."/>
            <person name="Asashima M."/>
            <person name="Ueno N."/>
            <person name="Matsuda Y."/>
            <person name="Veenstra G.J."/>
            <person name="Fujiyama A."/>
            <person name="Harland R.M."/>
            <person name="Taira M."/>
            <person name="Rokhsar D.S."/>
        </authorList>
    </citation>
    <scope>NUCLEOTIDE SEQUENCE [LARGE SCALE GENOMIC DNA]</scope>
    <source>
        <strain evidence="2">J</strain>
    </source>
</reference>
<dbReference type="OMA" id="RRIWCAN"/>
<dbReference type="Proteomes" id="UP000694892">
    <property type="component" value="Chromosome 2L"/>
</dbReference>
<dbReference type="EMBL" id="CM004468">
    <property type="protein sequence ID" value="OCT95157.1"/>
    <property type="molecule type" value="Genomic_DNA"/>
</dbReference>
<dbReference type="Gene3D" id="6.10.250.2320">
    <property type="match status" value="1"/>
</dbReference>
<organism evidence="1 2">
    <name type="scientific">Xenopus laevis</name>
    <name type="common">African clawed frog</name>
    <dbReference type="NCBI Taxonomy" id="8355"/>
    <lineage>
        <taxon>Eukaryota</taxon>
        <taxon>Metazoa</taxon>
        <taxon>Chordata</taxon>
        <taxon>Craniata</taxon>
        <taxon>Vertebrata</taxon>
        <taxon>Euteleostomi</taxon>
        <taxon>Amphibia</taxon>
        <taxon>Batrachia</taxon>
        <taxon>Anura</taxon>
        <taxon>Pipoidea</taxon>
        <taxon>Pipidae</taxon>
        <taxon>Xenopodinae</taxon>
        <taxon>Xenopus</taxon>
        <taxon>Xenopus</taxon>
    </lineage>
</organism>
<proteinExistence type="predicted"/>
<evidence type="ECO:0008006" key="3">
    <source>
        <dbReference type="Google" id="ProtNLM"/>
    </source>
</evidence>
<accession>A0A974DR08</accession>
<evidence type="ECO:0000313" key="1">
    <source>
        <dbReference type="EMBL" id="OCT95157.1"/>
    </source>
</evidence>
<name>A0A974DR08_XENLA</name>
<gene>
    <name evidence="1" type="ORF">XELAEV_18012842mg</name>
</gene>
<evidence type="ECO:0000313" key="2">
    <source>
        <dbReference type="Proteomes" id="UP000694892"/>
    </source>
</evidence>
<protein>
    <recommendedName>
        <fullName evidence="3">Holliday junction recognition protein</fullName>
    </recommendedName>
</protein>
<dbReference type="AlphaFoldDB" id="A0A974DR08"/>